<feature type="chain" id="PRO_5046265068" description="Pentatricopeptide repeat-containing protein" evidence="3">
    <location>
        <begin position="25"/>
        <end position="131"/>
    </location>
</feature>
<evidence type="ECO:0000313" key="4">
    <source>
        <dbReference type="EMBL" id="KAK9017241.1"/>
    </source>
</evidence>
<feature type="repeat" description="PPR" evidence="2">
    <location>
        <begin position="78"/>
        <end position="112"/>
    </location>
</feature>
<dbReference type="Pfam" id="PF01535">
    <property type="entry name" value="PPR"/>
    <property type="match status" value="1"/>
</dbReference>
<dbReference type="InterPro" id="IPR046960">
    <property type="entry name" value="PPR_At4g14850-like_plant"/>
</dbReference>
<proteinExistence type="predicted"/>
<evidence type="ECO:0000256" key="1">
    <source>
        <dbReference type="ARBA" id="ARBA00022737"/>
    </source>
</evidence>
<organism evidence="4 5">
    <name type="scientific">Hibiscus sabdariffa</name>
    <name type="common">roselle</name>
    <dbReference type="NCBI Taxonomy" id="183260"/>
    <lineage>
        <taxon>Eukaryota</taxon>
        <taxon>Viridiplantae</taxon>
        <taxon>Streptophyta</taxon>
        <taxon>Embryophyta</taxon>
        <taxon>Tracheophyta</taxon>
        <taxon>Spermatophyta</taxon>
        <taxon>Magnoliopsida</taxon>
        <taxon>eudicotyledons</taxon>
        <taxon>Gunneridae</taxon>
        <taxon>Pentapetalae</taxon>
        <taxon>rosids</taxon>
        <taxon>malvids</taxon>
        <taxon>Malvales</taxon>
        <taxon>Malvaceae</taxon>
        <taxon>Malvoideae</taxon>
        <taxon>Hibiscus</taxon>
    </lineage>
</organism>
<comment type="caution">
    <text evidence="4">The sequence shown here is derived from an EMBL/GenBank/DDBJ whole genome shotgun (WGS) entry which is preliminary data.</text>
</comment>
<keyword evidence="1" id="KW-0677">Repeat</keyword>
<evidence type="ECO:0008006" key="6">
    <source>
        <dbReference type="Google" id="ProtNLM"/>
    </source>
</evidence>
<feature type="signal peptide" evidence="3">
    <location>
        <begin position="1"/>
        <end position="24"/>
    </location>
</feature>
<name>A0ABR2RWR3_9ROSI</name>
<dbReference type="EMBL" id="JBBPBN010000020">
    <property type="protein sequence ID" value="KAK9017241.1"/>
    <property type="molecule type" value="Genomic_DNA"/>
</dbReference>
<dbReference type="PANTHER" id="PTHR47926:SF347">
    <property type="entry name" value="PENTATRICOPEPTIDE REPEAT-CONTAINING PROTEIN"/>
    <property type="match status" value="1"/>
</dbReference>
<gene>
    <name evidence="4" type="ORF">V6N11_079723</name>
</gene>
<evidence type="ECO:0000256" key="3">
    <source>
        <dbReference type="SAM" id="SignalP"/>
    </source>
</evidence>
<dbReference type="Gene3D" id="1.25.40.10">
    <property type="entry name" value="Tetratricopeptide repeat domain"/>
    <property type="match status" value="1"/>
</dbReference>
<evidence type="ECO:0000313" key="5">
    <source>
        <dbReference type="Proteomes" id="UP001396334"/>
    </source>
</evidence>
<protein>
    <recommendedName>
        <fullName evidence="6">Pentatricopeptide repeat-containing protein</fullName>
    </recommendedName>
</protein>
<dbReference type="PANTHER" id="PTHR47926">
    <property type="entry name" value="PENTATRICOPEPTIDE REPEAT-CONTAINING PROTEIN"/>
    <property type="match status" value="1"/>
</dbReference>
<dbReference type="NCBIfam" id="TIGR00756">
    <property type="entry name" value="PPR"/>
    <property type="match status" value="1"/>
</dbReference>
<evidence type="ECO:0000256" key="2">
    <source>
        <dbReference type="PROSITE-ProRule" id="PRU00708"/>
    </source>
</evidence>
<dbReference type="Proteomes" id="UP001396334">
    <property type="component" value="Unassembled WGS sequence"/>
</dbReference>
<sequence length="131" mass="14462">MALSKFVLPITLTLSILSIWATDAADHHPAMAALSPSSSSSSSCKTPTIFQSLNPSKNPWELGIKAAWKLFTVMEDRDAVSWNSMMAGFLKVRQLSEARKLFDEMPGKDIVSWNNILDGSVKVGEMEIYLI</sequence>
<dbReference type="InterPro" id="IPR002885">
    <property type="entry name" value="PPR_rpt"/>
</dbReference>
<keyword evidence="5" id="KW-1185">Reference proteome</keyword>
<dbReference type="InterPro" id="IPR011990">
    <property type="entry name" value="TPR-like_helical_dom_sf"/>
</dbReference>
<reference evidence="4 5" key="1">
    <citation type="journal article" date="2024" name="G3 (Bethesda)">
        <title>Genome assembly of Hibiscus sabdariffa L. provides insights into metabolisms of medicinal natural products.</title>
        <authorList>
            <person name="Kim T."/>
        </authorList>
    </citation>
    <scope>NUCLEOTIDE SEQUENCE [LARGE SCALE GENOMIC DNA]</scope>
    <source>
        <strain evidence="4">TK-2024</strain>
        <tissue evidence="4">Old leaves</tissue>
    </source>
</reference>
<keyword evidence="3" id="KW-0732">Signal</keyword>
<dbReference type="PROSITE" id="PS51375">
    <property type="entry name" value="PPR"/>
    <property type="match status" value="1"/>
</dbReference>
<accession>A0ABR2RWR3</accession>